<dbReference type="EMBL" id="IACM01061708">
    <property type="protein sequence ID" value="LAB26519.1"/>
    <property type="molecule type" value="Transcribed_RNA"/>
</dbReference>
<reference evidence="1" key="2">
    <citation type="submission" date="2017-11" db="EMBL/GenBank/DDBJ databases">
        <title>Coralsnake Venomics: Analyses of Venom Gland Transcriptomes and Proteomes of Six Brazilian Taxa.</title>
        <authorList>
            <person name="Aird S.D."/>
            <person name="Jorge da Silva N."/>
            <person name="Qiu L."/>
            <person name="Villar-Briones A."/>
            <person name="Aparecida-Saddi V."/>
            <person name="Campos-Telles M.P."/>
            <person name="Grau M."/>
            <person name="Mikheyev A.S."/>
        </authorList>
    </citation>
    <scope>NUCLEOTIDE SEQUENCE</scope>
    <source>
        <tissue evidence="1">Venom_gland</tissue>
    </source>
</reference>
<evidence type="ECO:0000313" key="1">
    <source>
        <dbReference type="EMBL" id="LAB26519.1"/>
    </source>
</evidence>
<organism evidence="1">
    <name type="scientific">Micrurus spixii</name>
    <name type="common">Amazon coral snake</name>
    <dbReference type="NCBI Taxonomy" id="129469"/>
    <lineage>
        <taxon>Eukaryota</taxon>
        <taxon>Metazoa</taxon>
        <taxon>Chordata</taxon>
        <taxon>Craniata</taxon>
        <taxon>Vertebrata</taxon>
        <taxon>Euteleostomi</taxon>
        <taxon>Lepidosauria</taxon>
        <taxon>Squamata</taxon>
        <taxon>Bifurcata</taxon>
        <taxon>Unidentata</taxon>
        <taxon>Episquamata</taxon>
        <taxon>Toxicofera</taxon>
        <taxon>Serpentes</taxon>
        <taxon>Colubroidea</taxon>
        <taxon>Elapidae</taxon>
        <taxon>Elapinae</taxon>
        <taxon>Micrurus</taxon>
    </lineage>
</organism>
<reference evidence="1" key="1">
    <citation type="submission" date="2017-07" db="EMBL/GenBank/DDBJ databases">
        <authorList>
            <person name="Mikheyev A."/>
            <person name="Grau M."/>
        </authorList>
    </citation>
    <scope>NUCLEOTIDE SEQUENCE</scope>
    <source>
        <tissue evidence="1">Venom_gland</tissue>
    </source>
</reference>
<proteinExistence type="predicted"/>
<sequence>MGSGLAHWEREGGPSWAQNYGQGSQTRWGMVVFFAGKLSLSTVAILRSVDFNSQHSHSSGDWLSSRGAKKLVQLGHESLQTAWLTKGNWVIGQGQPVRNNLNTLHTIHLGQRSPKLATLRLLSIAG</sequence>
<dbReference type="AlphaFoldDB" id="A0A2D4M0C3"/>
<name>A0A2D4M0C3_9SAUR</name>
<protein>
    <submittedName>
        <fullName evidence="1">Uncharacterized protein</fullName>
    </submittedName>
</protein>
<accession>A0A2D4M0C3</accession>